<dbReference type="AlphaFoldDB" id="A0A9P6VVB2"/>
<dbReference type="GO" id="GO:0008081">
    <property type="term" value="F:phosphoric diester hydrolase activity"/>
    <property type="evidence" value="ECO:0007669"/>
    <property type="project" value="InterPro"/>
</dbReference>
<dbReference type="Proteomes" id="UP000777482">
    <property type="component" value="Unassembled WGS sequence"/>
</dbReference>
<name>A0A9P6VVB2_RHOMI</name>
<dbReference type="InterPro" id="IPR051057">
    <property type="entry name" value="PI-PLC_domain"/>
</dbReference>
<feature type="region of interest" description="Disordered" evidence="1">
    <location>
        <begin position="201"/>
        <end position="225"/>
    </location>
</feature>
<keyword evidence="3" id="KW-1185">Reference proteome</keyword>
<feature type="region of interest" description="Disordered" evidence="1">
    <location>
        <begin position="303"/>
        <end position="347"/>
    </location>
</feature>
<dbReference type="GO" id="GO:0006629">
    <property type="term" value="P:lipid metabolic process"/>
    <property type="evidence" value="ECO:0007669"/>
    <property type="project" value="InterPro"/>
</dbReference>
<evidence type="ECO:0008006" key="4">
    <source>
        <dbReference type="Google" id="ProtNLM"/>
    </source>
</evidence>
<dbReference type="SUPFAM" id="SSF51695">
    <property type="entry name" value="PLC-like phosphodiesterases"/>
    <property type="match status" value="1"/>
</dbReference>
<reference evidence="2 3" key="1">
    <citation type="submission" date="2020-11" db="EMBL/GenBank/DDBJ databases">
        <title>Kefir isolates.</title>
        <authorList>
            <person name="Marcisauskas S."/>
            <person name="Kim Y."/>
            <person name="Blasche S."/>
        </authorList>
    </citation>
    <scope>NUCLEOTIDE SEQUENCE [LARGE SCALE GENOMIC DNA]</scope>
    <source>
        <strain evidence="2 3">KR</strain>
    </source>
</reference>
<dbReference type="Gene3D" id="3.20.20.190">
    <property type="entry name" value="Phosphatidylinositol (PI) phosphodiesterase"/>
    <property type="match status" value="1"/>
</dbReference>
<dbReference type="OrthoDB" id="1046782at2759"/>
<evidence type="ECO:0000256" key="1">
    <source>
        <dbReference type="SAM" id="MobiDB-lite"/>
    </source>
</evidence>
<accession>A0A9P6VVB2</accession>
<evidence type="ECO:0000313" key="3">
    <source>
        <dbReference type="Proteomes" id="UP000777482"/>
    </source>
</evidence>
<comment type="caution">
    <text evidence="2">The sequence shown here is derived from an EMBL/GenBank/DDBJ whole genome shotgun (WGS) entry which is preliminary data.</text>
</comment>
<gene>
    <name evidence="2" type="ORF">C6P46_000482</name>
</gene>
<dbReference type="PANTHER" id="PTHR13593">
    <property type="match status" value="1"/>
</dbReference>
<protein>
    <recommendedName>
        <fullName evidence="4">PLC-like phosphodiesterase</fullName>
    </recommendedName>
</protein>
<dbReference type="InterPro" id="IPR017946">
    <property type="entry name" value="PLC-like_Pdiesterase_TIM-brl"/>
</dbReference>
<dbReference type="PANTHER" id="PTHR13593:SF148">
    <property type="entry name" value="PHOSPHATIDYLINOSITOL-SPECIFIC PHOSPHOLIPASE C X DOMAIN-CONTAINING PROTEIN"/>
    <property type="match status" value="1"/>
</dbReference>
<organism evidence="2 3">
    <name type="scientific">Rhodotorula mucilaginosa</name>
    <name type="common">Yeast</name>
    <name type="synonym">Rhodotorula rubra</name>
    <dbReference type="NCBI Taxonomy" id="5537"/>
    <lineage>
        <taxon>Eukaryota</taxon>
        <taxon>Fungi</taxon>
        <taxon>Dikarya</taxon>
        <taxon>Basidiomycota</taxon>
        <taxon>Pucciniomycotina</taxon>
        <taxon>Microbotryomycetes</taxon>
        <taxon>Sporidiobolales</taxon>
        <taxon>Sporidiobolaceae</taxon>
        <taxon>Rhodotorula</taxon>
    </lineage>
</organism>
<evidence type="ECO:0000313" key="2">
    <source>
        <dbReference type="EMBL" id="KAG0656050.1"/>
    </source>
</evidence>
<proteinExistence type="predicted"/>
<sequence length="378" mass="41834">MAALPDHVHLDTLYLPGTHTTTLTAQLRGGIRCLDLRFSLIRDDKKGGKPLLWAYHGPVPQGREMGEVFQELYEWLGSEEGKRETVIVSIKQENTGGHEFAALVWELIDSTRPYMWYDQNAWPTLGQVRGRCVMFCRFGFESGRGLHPPIWPNDKPYPWRTEIGGRATVVQDWYGVRSPLSIPDKANLALSLFDSSSAAFSHSPTPEEDSTSATASAGMPRKVDNEPPTVPFRINFLSCGTFPTLYPSHAAKGFGAPRFGIGYRGVNRLVLLGLERLDDAAPAAARATSRGDVQHVVVRAEDLQDALPPPPPVGPEEEEKPPTTGGGDFAGETLDRPQLAGGRQRREGQGGMMVFMDFWESPHPRKDSLVDRIIEMNF</sequence>
<dbReference type="EMBL" id="PUHQ01000105">
    <property type="protein sequence ID" value="KAG0656050.1"/>
    <property type="molecule type" value="Genomic_DNA"/>
</dbReference>